<evidence type="ECO:0000256" key="5">
    <source>
        <dbReference type="ARBA" id="ARBA00078986"/>
    </source>
</evidence>
<evidence type="ECO:0000259" key="6">
    <source>
        <dbReference type="PROSITE" id="PS50250"/>
    </source>
</evidence>
<dbReference type="GO" id="GO:0008541">
    <property type="term" value="C:proteasome regulatory particle, lid subcomplex"/>
    <property type="evidence" value="ECO:0007669"/>
    <property type="project" value="TreeGrafter"/>
</dbReference>
<evidence type="ECO:0000313" key="7">
    <source>
        <dbReference type="EMBL" id="CAD5123904.1"/>
    </source>
</evidence>
<feature type="domain" description="PCI" evidence="6">
    <location>
        <begin position="47"/>
        <end position="217"/>
    </location>
</feature>
<accession>A0A7I8W6M2</accession>
<comment type="subunit">
    <text evidence="4">Component of the 19S proteasome regulatory particle complex. The 26S proteasome consists of a 20S core particle (CP) and two 19S regulatory subunits (RP). The regulatory particle is made of a lid composed of 9 subunits including PSMD8, a base containing 6 ATPases and few additional components. Interacts with DDI2. Interacts with TASOR.</text>
</comment>
<dbReference type="PROSITE" id="PS50250">
    <property type="entry name" value="PCI"/>
    <property type="match status" value="1"/>
</dbReference>
<evidence type="ECO:0000256" key="1">
    <source>
        <dbReference type="ARBA" id="ARBA00009627"/>
    </source>
</evidence>
<dbReference type="AlphaFoldDB" id="A0A7I8W6M2"/>
<proteinExistence type="inferred from homology"/>
<name>A0A7I8W6M2_9ANNE</name>
<dbReference type="InterPro" id="IPR006746">
    <property type="entry name" value="26S_Psome_Rpn12"/>
</dbReference>
<dbReference type="EMBL" id="CAJFCJ010000019">
    <property type="protein sequence ID" value="CAD5123904.1"/>
    <property type="molecule type" value="Genomic_DNA"/>
</dbReference>
<reference evidence="7 8" key="1">
    <citation type="submission" date="2020-08" db="EMBL/GenBank/DDBJ databases">
        <authorList>
            <person name="Hejnol A."/>
        </authorList>
    </citation>
    <scope>NUCLEOTIDE SEQUENCE [LARGE SCALE GENOMIC DNA]</scope>
</reference>
<keyword evidence="3" id="KW-0647">Proteasome</keyword>
<dbReference type="Proteomes" id="UP000549394">
    <property type="component" value="Unassembled WGS sequence"/>
</dbReference>
<evidence type="ECO:0000256" key="4">
    <source>
        <dbReference type="ARBA" id="ARBA00062283"/>
    </source>
</evidence>
<evidence type="ECO:0000256" key="3">
    <source>
        <dbReference type="ARBA" id="ARBA00022942"/>
    </source>
</evidence>
<dbReference type="InterPro" id="IPR000717">
    <property type="entry name" value="PCI_dom"/>
</dbReference>
<protein>
    <recommendedName>
        <fullName evidence="2">26S proteasome non-ATPase regulatory subunit 8</fullName>
    </recommendedName>
    <alternativeName>
        <fullName evidence="5">26S proteasome regulatory subunit RPN12</fullName>
    </alternativeName>
</protein>
<dbReference type="OrthoDB" id="409122at2759"/>
<dbReference type="Gene3D" id="1.25.40.990">
    <property type="match status" value="1"/>
</dbReference>
<dbReference type="GO" id="GO:0043161">
    <property type="term" value="P:proteasome-mediated ubiquitin-dependent protein catabolic process"/>
    <property type="evidence" value="ECO:0007669"/>
    <property type="project" value="TreeGrafter"/>
</dbReference>
<dbReference type="Pfam" id="PF10075">
    <property type="entry name" value="CSN8_PSD8_EIF3K"/>
    <property type="match status" value="1"/>
</dbReference>
<dbReference type="GO" id="GO:0005634">
    <property type="term" value="C:nucleus"/>
    <property type="evidence" value="ECO:0007669"/>
    <property type="project" value="TreeGrafter"/>
</dbReference>
<dbReference type="InterPro" id="IPR033464">
    <property type="entry name" value="CSN8_PSD8_EIF3K"/>
</dbReference>
<evidence type="ECO:0000313" key="8">
    <source>
        <dbReference type="Proteomes" id="UP000549394"/>
    </source>
</evidence>
<dbReference type="PANTHER" id="PTHR12387">
    <property type="entry name" value="26S PROTEASOME NON-ATPASE REGULATORY SUBUNIT 8"/>
    <property type="match status" value="1"/>
</dbReference>
<dbReference type="GO" id="GO:0005829">
    <property type="term" value="C:cytosol"/>
    <property type="evidence" value="ECO:0007669"/>
    <property type="project" value="TreeGrafter"/>
</dbReference>
<gene>
    <name evidence="7" type="ORF">DGYR_LOCUS11532</name>
</gene>
<dbReference type="PANTHER" id="PTHR12387:SF0">
    <property type="entry name" value="26S PROTEASOME NON-ATPASE REGULATORY SUBUNIT 8"/>
    <property type="match status" value="1"/>
</dbReference>
<dbReference type="FunFam" id="1.25.40.990:FF:000001">
    <property type="entry name" value="26S proteasome non-ATPase regulatory subunit"/>
    <property type="match status" value="1"/>
</dbReference>
<comment type="similarity">
    <text evidence="1">Belongs to the proteasome subunit S14 family.</text>
</comment>
<organism evidence="7 8">
    <name type="scientific">Dimorphilus gyrociliatus</name>
    <dbReference type="NCBI Taxonomy" id="2664684"/>
    <lineage>
        <taxon>Eukaryota</taxon>
        <taxon>Metazoa</taxon>
        <taxon>Spiralia</taxon>
        <taxon>Lophotrochozoa</taxon>
        <taxon>Annelida</taxon>
        <taxon>Polychaeta</taxon>
        <taxon>Polychaeta incertae sedis</taxon>
        <taxon>Dinophilidae</taxon>
        <taxon>Dimorphilus</taxon>
    </lineage>
</organism>
<comment type="caution">
    <text evidence="7">The sequence shown here is derived from an EMBL/GenBank/DDBJ whole genome shotgun (WGS) entry which is preliminary data.</text>
</comment>
<evidence type="ECO:0000256" key="2">
    <source>
        <dbReference type="ARBA" id="ARBA00014939"/>
    </source>
</evidence>
<sequence length="233" mass="27347">MDAELKEALNLYHTLSQEWNKKPPNLEKCGNFLEIGAQYAIACKDVEAFERYMSQLKTYYFDYKDNLQESSFMHELLGLNLLRLLAQNKLADFHTEMELLPIKLLYTNIYIRHPVSIEQYLMEGAYNKVFLAKGNVPAESYIFFMNILLNTIRDEIASCLEKAYNKIDFSEAARMLFFESEKPMTNYAEKKQWIREGKCFVFKKEEKKMDDVIASTEMAEKAIAYARELEIIV</sequence>
<keyword evidence="8" id="KW-1185">Reference proteome</keyword>